<gene>
    <name evidence="1" type="ORF">SPHINGO8BC_51032</name>
</gene>
<sequence length="60" mass="7209">MWPPISIDKIELLILQAELTMDYKALNLWNLIKVTPHKWQENRLEMRVGAFGWLPYLEIK</sequence>
<protein>
    <submittedName>
        <fullName evidence="1">Uncharacterized protein</fullName>
    </submittedName>
</protein>
<dbReference type="AlphaFoldDB" id="A0A654CLK6"/>
<organism evidence="1 2">
    <name type="scientific">Sphingobacterium multivorum</name>
    <dbReference type="NCBI Taxonomy" id="28454"/>
    <lineage>
        <taxon>Bacteria</taxon>
        <taxon>Pseudomonadati</taxon>
        <taxon>Bacteroidota</taxon>
        <taxon>Sphingobacteriia</taxon>
        <taxon>Sphingobacteriales</taxon>
        <taxon>Sphingobacteriaceae</taxon>
        <taxon>Sphingobacterium</taxon>
    </lineage>
</organism>
<proteinExistence type="predicted"/>
<dbReference type="EMBL" id="CABWMV010000024">
    <property type="protein sequence ID" value="VXC94292.1"/>
    <property type="molecule type" value="Genomic_DNA"/>
</dbReference>
<name>A0A654CLK6_SPHMU</name>
<accession>A0A654CLK6</accession>
<reference evidence="1 2" key="1">
    <citation type="submission" date="2019-10" db="EMBL/GenBank/DDBJ databases">
        <authorList>
            <person name="Karimi E."/>
        </authorList>
    </citation>
    <scope>NUCLEOTIDE SEQUENCE [LARGE SCALE GENOMIC DNA]</scope>
    <source>
        <strain evidence="1">Sphingobacterium sp. 8BC</strain>
    </source>
</reference>
<evidence type="ECO:0000313" key="2">
    <source>
        <dbReference type="Proteomes" id="UP000432350"/>
    </source>
</evidence>
<evidence type="ECO:0000313" key="1">
    <source>
        <dbReference type="EMBL" id="VXC94292.1"/>
    </source>
</evidence>
<dbReference type="Proteomes" id="UP000432350">
    <property type="component" value="Unassembled WGS sequence"/>
</dbReference>